<dbReference type="InterPro" id="IPR011008">
    <property type="entry name" value="Dimeric_a/b-barrel"/>
</dbReference>
<evidence type="ECO:0000313" key="4">
    <source>
        <dbReference type="Proteomes" id="UP000194469"/>
    </source>
</evidence>
<comment type="similarity">
    <text evidence="1">Belongs to the YciI family.</text>
</comment>
<evidence type="ECO:0000313" key="3">
    <source>
        <dbReference type="EMBL" id="SMQ77377.1"/>
    </source>
</evidence>
<dbReference type="EMBL" id="FXWL01000002">
    <property type="protein sequence ID" value="SMQ77377.1"/>
    <property type="molecule type" value="Genomic_DNA"/>
</dbReference>
<evidence type="ECO:0000259" key="2">
    <source>
        <dbReference type="Pfam" id="PF03795"/>
    </source>
</evidence>
<protein>
    <submittedName>
        <fullName evidence="3">Uncharacterized conserved protein YciI, contains a putative active-site phosphohistidine</fullName>
    </submittedName>
</protein>
<dbReference type="Gene3D" id="3.30.70.1060">
    <property type="entry name" value="Dimeric alpha+beta barrel"/>
    <property type="match status" value="1"/>
</dbReference>
<evidence type="ECO:0000256" key="1">
    <source>
        <dbReference type="ARBA" id="ARBA00007689"/>
    </source>
</evidence>
<dbReference type="SUPFAM" id="SSF54909">
    <property type="entry name" value="Dimeric alpha+beta barrel"/>
    <property type="match status" value="1"/>
</dbReference>
<dbReference type="Pfam" id="PF03795">
    <property type="entry name" value="YCII"/>
    <property type="match status" value="1"/>
</dbReference>
<dbReference type="RefSeq" id="WP_086457536.1">
    <property type="nucleotide sequence ID" value="NZ_FXWL01000002.1"/>
</dbReference>
<dbReference type="GeneID" id="303003096"/>
<dbReference type="AlphaFoldDB" id="A0A1Y6FRU5"/>
<name>A0A1Y6FRU5_9SPHN</name>
<dbReference type="PANTHER" id="PTHR37828:SF1">
    <property type="entry name" value="YCII-RELATED DOMAIN-CONTAINING PROTEIN"/>
    <property type="match status" value="1"/>
</dbReference>
<proteinExistence type="inferred from homology"/>
<accession>A0A1Y6FRU5</accession>
<dbReference type="Proteomes" id="UP000194469">
    <property type="component" value="Unassembled WGS sequence"/>
</dbReference>
<organism evidence="3 4">
    <name type="scientific">Sphingopyxis terrae subsp. ummariensis</name>
    <dbReference type="NCBI Taxonomy" id="429001"/>
    <lineage>
        <taxon>Bacteria</taxon>
        <taxon>Pseudomonadati</taxon>
        <taxon>Pseudomonadota</taxon>
        <taxon>Alphaproteobacteria</taxon>
        <taxon>Sphingomonadales</taxon>
        <taxon>Sphingomonadaceae</taxon>
        <taxon>Sphingopyxis</taxon>
    </lineage>
</organism>
<dbReference type="InterPro" id="IPR005545">
    <property type="entry name" value="YCII"/>
</dbReference>
<feature type="domain" description="YCII-related" evidence="2">
    <location>
        <begin position="2"/>
        <end position="82"/>
    </location>
</feature>
<keyword evidence="4" id="KW-1185">Reference proteome</keyword>
<dbReference type="PANTHER" id="PTHR37828">
    <property type="entry name" value="GSR2449 PROTEIN"/>
    <property type="match status" value="1"/>
</dbReference>
<sequence length="84" mass="9557">MMKYLVLSRRTPEFRREVLGEHYTFLDRLRDAGRLECAGPFTDQSGGAYILIAASLDEAKQFAFKDPLHTQGCSQLDVFEWNAG</sequence>
<reference evidence="4" key="1">
    <citation type="submission" date="2017-04" db="EMBL/GenBank/DDBJ databases">
        <authorList>
            <person name="Varghese N."/>
            <person name="Submissions S."/>
        </authorList>
    </citation>
    <scope>NUCLEOTIDE SEQUENCE [LARGE SCALE GENOMIC DNA]</scope>
    <source>
        <strain evidence="4">UI2</strain>
    </source>
</reference>
<gene>
    <name evidence="3" type="ORF">SAMN06295984_2784</name>
</gene>